<dbReference type="OrthoDB" id="9780147at2"/>
<dbReference type="FunFam" id="3.40.30.10:FF:000430">
    <property type="entry name" value="Disulfide oxidoreductase"/>
    <property type="match status" value="1"/>
</dbReference>
<accession>A0A4Q6I8E9</accession>
<dbReference type="Pfam" id="PF13462">
    <property type="entry name" value="Thioredoxin_4"/>
    <property type="match status" value="1"/>
</dbReference>
<dbReference type="PANTHER" id="PTHR35272:SF3">
    <property type="entry name" value="THIOL:DISULFIDE INTERCHANGE PROTEIN DSBC"/>
    <property type="match status" value="1"/>
</dbReference>
<keyword evidence="4" id="KW-1185">Reference proteome</keyword>
<dbReference type="InterPro" id="IPR012336">
    <property type="entry name" value="Thioredoxin-like_fold"/>
</dbReference>
<dbReference type="PANTHER" id="PTHR35272">
    <property type="entry name" value="THIOL:DISULFIDE INTERCHANGE PROTEIN DSBC-RELATED"/>
    <property type="match status" value="1"/>
</dbReference>
<feature type="domain" description="Thioredoxin" evidence="2">
    <location>
        <begin position="52"/>
        <end position="248"/>
    </location>
</feature>
<proteinExistence type="predicted"/>
<dbReference type="CDD" id="cd03023">
    <property type="entry name" value="DsbA_Com1_like"/>
    <property type="match status" value="1"/>
</dbReference>
<dbReference type="EMBL" id="QOHL01000004">
    <property type="protein sequence ID" value="RZB12919.1"/>
    <property type="molecule type" value="Genomic_DNA"/>
</dbReference>
<evidence type="ECO:0000313" key="4">
    <source>
        <dbReference type="Proteomes" id="UP000293377"/>
    </source>
</evidence>
<comment type="function">
    <text evidence="1">May be required for disulfide bond formation in some proteins.</text>
</comment>
<gene>
    <name evidence="3" type="ORF">DRF75_01440</name>
</gene>
<evidence type="ECO:0000313" key="3">
    <source>
        <dbReference type="EMBL" id="RZB12919.1"/>
    </source>
</evidence>
<name>A0A4Q6I8E9_9RICK</name>
<dbReference type="Gene3D" id="3.40.30.10">
    <property type="entry name" value="Glutaredoxin"/>
    <property type="match status" value="1"/>
</dbReference>
<reference evidence="3 4" key="1">
    <citation type="submission" date="2018-06" db="EMBL/GenBank/DDBJ databases">
        <title>Complete Genome Sequence of Ehrlichia minasensis Isolated From Cattle.</title>
        <authorList>
            <person name="Aguiar D.M."/>
            <person name="Araujo J.P.A.Jr."/>
            <person name="Nakazato L."/>
            <person name="Bard E."/>
            <person name="Cabezas-Cruz A."/>
        </authorList>
    </citation>
    <scope>NUCLEOTIDE SEQUENCE [LARGE SCALE GENOMIC DNA]</scope>
    <source>
        <strain evidence="3 4">B11</strain>
    </source>
</reference>
<dbReference type="InterPro" id="IPR036249">
    <property type="entry name" value="Thioredoxin-like_sf"/>
</dbReference>
<sequence>MMLRILFLLSLVLLVASFPLINNWLSNKSGKPTVDKETIIAIVEEYISNYPQKVIDLLTKGQVRAENEEMSQNIKKYKSELENTLYPSAGNKDSKIVFVEFFDYSCGYCKMMSEDMKQIVQDGKVHVIFRDFPILGESSLKAAKAALAVYMINPNKYIDFYYAALNHKQQFNDESILSIIKSIGIAEEDFKVSLAKNADAIDKMIQSTRELAQNINIRGTPAIIVGDTFIGGAADISTLRSKIDMQKQAIENNY</sequence>
<evidence type="ECO:0000256" key="1">
    <source>
        <dbReference type="ARBA" id="ARBA00003565"/>
    </source>
</evidence>
<dbReference type="AlphaFoldDB" id="A0A4Q6I8E9"/>
<dbReference type="InterPro" id="IPR051470">
    <property type="entry name" value="Thiol:disulfide_interchange"/>
</dbReference>
<dbReference type="InterPro" id="IPR013766">
    <property type="entry name" value="Thioredoxin_domain"/>
</dbReference>
<evidence type="ECO:0000259" key="2">
    <source>
        <dbReference type="PROSITE" id="PS51352"/>
    </source>
</evidence>
<organism evidence="3 4">
    <name type="scientific">Ehrlichia minasensis</name>
    <dbReference type="NCBI Taxonomy" id="1242993"/>
    <lineage>
        <taxon>Bacteria</taxon>
        <taxon>Pseudomonadati</taxon>
        <taxon>Pseudomonadota</taxon>
        <taxon>Alphaproteobacteria</taxon>
        <taxon>Rickettsiales</taxon>
        <taxon>Anaplasmataceae</taxon>
        <taxon>Ehrlichia</taxon>
    </lineage>
</organism>
<protein>
    <submittedName>
        <fullName evidence="3">DsbA family protein</fullName>
    </submittedName>
</protein>
<dbReference type="STRING" id="1242993.ehr_00402"/>
<dbReference type="Proteomes" id="UP000293377">
    <property type="component" value="Unassembled WGS sequence"/>
</dbReference>
<dbReference type="SUPFAM" id="SSF52833">
    <property type="entry name" value="Thioredoxin-like"/>
    <property type="match status" value="1"/>
</dbReference>
<dbReference type="PROSITE" id="PS51352">
    <property type="entry name" value="THIOREDOXIN_2"/>
    <property type="match status" value="1"/>
</dbReference>
<comment type="caution">
    <text evidence="3">The sequence shown here is derived from an EMBL/GenBank/DDBJ whole genome shotgun (WGS) entry which is preliminary data.</text>
</comment>